<feature type="transmembrane region" description="Helical" evidence="2">
    <location>
        <begin position="63"/>
        <end position="85"/>
    </location>
</feature>
<dbReference type="EMBL" id="AP022588">
    <property type="protein sequence ID" value="BBY30231.1"/>
    <property type="molecule type" value="Genomic_DNA"/>
</dbReference>
<evidence type="ECO:0000313" key="3">
    <source>
        <dbReference type="EMBL" id="BBY30231.1"/>
    </source>
</evidence>
<gene>
    <name evidence="3" type="ORF">MSEDJ_43270</name>
</gene>
<feature type="region of interest" description="Disordered" evidence="1">
    <location>
        <begin position="94"/>
        <end position="209"/>
    </location>
</feature>
<feature type="compositionally biased region" description="Pro residues" evidence="1">
    <location>
        <begin position="124"/>
        <end position="143"/>
    </location>
</feature>
<evidence type="ECO:0000256" key="2">
    <source>
        <dbReference type="SAM" id="Phobius"/>
    </source>
</evidence>
<feature type="region of interest" description="Disordered" evidence="1">
    <location>
        <begin position="1"/>
        <end position="21"/>
    </location>
</feature>
<organism evidence="3 4">
    <name type="scientific">Mycolicibacterium sediminis</name>
    <dbReference type="NCBI Taxonomy" id="1286180"/>
    <lineage>
        <taxon>Bacteria</taxon>
        <taxon>Bacillati</taxon>
        <taxon>Actinomycetota</taxon>
        <taxon>Actinomycetes</taxon>
        <taxon>Mycobacteriales</taxon>
        <taxon>Mycobacteriaceae</taxon>
        <taxon>Mycolicibacterium</taxon>
    </lineage>
</organism>
<protein>
    <submittedName>
        <fullName evidence="3">Uncharacterized protein</fullName>
    </submittedName>
</protein>
<proteinExistence type="predicted"/>
<evidence type="ECO:0000313" key="4">
    <source>
        <dbReference type="Proteomes" id="UP000467193"/>
    </source>
</evidence>
<keyword evidence="2" id="KW-0812">Transmembrane</keyword>
<sequence length="209" mass="22437">MLRRAADDALTTPRAHPDFHRHETDLRADFPPGFGPSRMGSSHASVLSDISTMARRRRATPWYLTRQAFTVLALIVIVALTAWGISAVLRSDDTDGVAPAVSPAAPEAPRPEPVQGSRGDPIEAPVPAPPAPPPPPPAPPPPTAEQLVPRTQYQDPYPRSSRAPDREPEVGVTRTPVTRAPMSVAPVPRQPPVNNSATPGDAKRGGWHW</sequence>
<keyword evidence="2" id="KW-0472">Membrane</keyword>
<dbReference type="Proteomes" id="UP000467193">
    <property type="component" value="Chromosome"/>
</dbReference>
<name>A0A7I7QVA7_9MYCO</name>
<dbReference type="AlphaFoldDB" id="A0A7I7QVA7"/>
<reference evidence="3 4" key="1">
    <citation type="journal article" date="2019" name="Emerg. Microbes Infect.">
        <title>Comprehensive subspecies identification of 175 nontuberculous mycobacteria species based on 7547 genomic profiles.</title>
        <authorList>
            <person name="Matsumoto Y."/>
            <person name="Kinjo T."/>
            <person name="Motooka D."/>
            <person name="Nabeya D."/>
            <person name="Jung N."/>
            <person name="Uechi K."/>
            <person name="Horii T."/>
            <person name="Iida T."/>
            <person name="Fujita J."/>
            <person name="Nakamura S."/>
        </authorList>
    </citation>
    <scope>NUCLEOTIDE SEQUENCE [LARGE SCALE GENOMIC DNA]</scope>
    <source>
        <strain evidence="3 4">JCM 17899</strain>
    </source>
</reference>
<evidence type="ECO:0000256" key="1">
    <source>
        <dbReference type="SAM" id="MobiDB-lite"/>
    </source>
</evidence>
<accession>A0A7I7QVA7</accession>
<keyword evidence="4" id="KW-1185">Reference proteome</keyword>
<keyword evidence="2" id="KW-1133">Transmembrane helix</keyword>
<dbReference type="KEGG" id="msei:MSEDJ_43270"/>